<protein>
    <submittedName>
        <fullName evidence="4">Amidohydrolase</fullName>
        <ecNumber evidence="4">3.5.-.-</ecNumber>
    </submittedName>
</protein>
<dbReference type="PANTHER" id="PTHR22642">
    <property type="entry name" value="IMIDAZOLONEPROPIONASE"/>
    <property type="match status" value="1"/>
</dbReference>
<keyword evidence="2" id="KW-0732">Signal</keyword>
<organism evidence="4 5">
    <name type="scientific">Labrys neptuniae</name>
    <dbReference type="NCBI Taxonomy" id="376174"/>
    <lineage>
        <taxon>Bacteria</taxon>
        <taxon>Pseudomonadati</taxon>
        <taxon>Pseudomonadota</taxon>
        <taxon>Alphaproteobacteria</taxon>
        <taxon>Hyphomicrobiales</taxon>
        <taxon>Xanthobacteraceae</taxon>
        <taxon>Labrys</taxon>
    </lineage>
</organism>
<dbReference type="InterPro" id="IPR033932">
    <property type="entry name" value="YtcJ-like"/>
</dbReference>
<name>A0ABV3PPW5_9HYPH</name>
<reference evidence="4 5" key="1">
    <citation type="submission" date="2024-07" db="EMBL/GenBank/DDBJ databases">
        <title>Description of Labrys sedimenti sp. nov., isolated from a diclofenac-degrading enrichment culture.</title>
        <authorList>
            <person name="Tancsics A."/>
            <person name="Csepanyi A."/>
        </authorList>
    </citation>
    <scope>NUCLEOTIDE SEQUENCE [LARGE SCALE GENOMIC DNA]</scope>
    <source>
        <strain evidence="4 5">LMG 23578</strain>
    </source>
</reference>
<comment type="caution">
    <text evidence="4">The sequence shown here is derived from an EMBL/GenBank/DDBJ whole genome shotgun (WGS) entry which is preliminary data.</text>
</comment>
<gene>
    <name evidence="4" type="ORF">ABXS05_19210</name>
</gene>
<dbReference type="Gene3D" id="2.30.40.10">
    <property type="entry name" value="Urease, subunit C, domain 1"/>
    <property type="match status" value="1"/>
</dbReference>
<proteinExistence type="predicted"/>
<dbReference type="CDD" id="cd01300">
    <property type="entry name" value="YtcJ_like"/>
    <property type="match status" value="1"/>
</dbReference>
<dbReference type="EMBL" id="JBFNQD010000006">
    <property type="protein sequence ID" value="MEW9307691.1"/>
    <property type="molecule type" value="Genomic_DNA"/>
</dbReference>
<evidence type="ECO:0000313" key="5">
    <source>
        <dbReference type="Proteomes" id="UP001555786"/>
    </source>
</evidence>
<evidence type="ECO:0000259" key="3">
    <source>
        <dbReference type="Pfam" id="PF07969"/>
    </source>
</evidence>
<keyword evidence="4" id="KW-0378">Hydrolase</keyword>
<dbReference type="InterPro" id="IPR011059">
    <property type="entry name" value="Metal-dep_hydrolase_composite"/>
</dbReference>
<dbReference type="Proteomes" id="UP001555786">
    <property type="component" value="Unassembled WGS sequence"/>
</dbReference>
<sequence length="603" mass="64441">MKMISHSLKAGLFCMAFTAISALGSAGANAQESRPADTVYLNGLIYTADSKDSMAEALAVREGRIVFVGTGADAKSHIGPKTKVVDLGGRMAMPGLIDGHMHPLGGGKSLTGCNLNYAALTLDQTLAAIQACLDAEPNASADAFLIVNNWFRQKMLPAGTDMARGELDKLKTKRPILVINFDYHSKLANSRALALAGVTRDTPDPKDGKIVRDTAGEPTGMLEDGGDALVMAAMPKLSPEQEAEQNLAFGRTALEALRKGGITSFLEAAADEGEMTAWATLQKRGELTARAHLAPKLATDTDQSADAHVQRVRTLAARFDQGPLRAEPGITLRNAKIFMDGVIQAPAQTGYTLAPYFVNKGSVDKPDWQPGTERGALYVQPDRLTPLLIGLAKAGIDPHLHTDGDGAVHVTLDAIEAMRAKVPGKDIRPALAHNEMVDPADLPRFAKLDAIPVLSFQWGAASPDQVAAIKEQAGPKRLPFVEPYGQIFKAGARVAFGSDWPVDPLNEWYAFQIAVTRSDPSNPGKLNADPGLTIRQALRAATIDAAYELHQDEVTGSLEPGKFADLIVLDRNPLKIPVEQVSKTEVLLTVVGGKEVYRAEGFK</sequence>
<dbReference type="InterPro" id="IPR032466">
    <property type="entry name" value="Metal_Hydrolase"/>
</dbReference>
<dbReference type="Gene3D" id="3.10.310.70">
    <property type="match status" value="1"/>
</dbReference>
<dbReference type="GO" id="GO:0016787">
    <property type="term" value="F:hydrolase activity"/>
    <property type="evidence" value="ECO:0007669"/>
    <property type="project" value="UniProtKB-KW"/>
</dbReference>
<evidence type="ECO:0000256" key="1">
    <source>
        <dbReference type="SAM" id="MobiDB-lite"/>
    </source>
</evidence>
<dbReference type="InterPro" id="IPR013108">
    <property type="entry name" value="Amidohydro_3"/>
</dbReference>
<dbReference type="RefSeq" id="WP_367625044.1">
    <property type="nucleotide sequence ID" value="NZ_JBFNQD010000006.1"/>
</dbReference>
<feature type="domain" description="Amidohydrolase 3" evidence="3">
    <location>
        <begin position="83"/>
        <end position="597"/>
    </location>
</feature>
<feature type="compositionally biased region" description="Basic and acidic residues" evidence="1">
    <location>
        <begin position="201"/>
        <end position="215"/>
    </location>
</feature>
<dbReference type="Gene3D" id="3.20.20.140">
    <property type="entry name" value="Metal-dependent hydrolases"/>
    <property type="match status" value="1"/>
</dbReference>
<dbReference type="PANTHER" id="PTHR22642:SF2">
    <property type="entry name" value="PROTEIN LONG AFTER FAR-RED 3"/>
    <property type="match status" value="1"/>
</dbReference>
<evidence type="ECO:0000256" key="2">
    <source>
        <dbReference type="SAM" id="SignalP"/>
    </source>
</evidence>
<dbReference type="Pfam" id="PF07969">
    <property type="entry name" value="Amidohydro_3"/>
    <property type="match status" value="1"/>
</dbReference>
<feature type="signal peptide" evidence="2">
    <location>
        <begin position="1"/>
        <end position="30"/>
    </location>
</feature>
<evidence type="ECO:0000313" key="4">
    <source>
        <dbReference type="EMBL" id="MEW9307691.1"/>
    </source>
</evidence>
<dbReference type="EC" id="3.5.-.-" evidence="4"/>
<keyword evidence="5" id="KW-1185">Reference proteome</keyword>
<feature type="chain" id="PRO_5046593520" evidence="2">
    <location>
        <begin position="31"/>
        <end position="603"/>
    </location>
</feature>
<accession>A0ABV3PPW5</accession>
<feature type="region of interest" description="Disordered" evidence="1">
    <location>
        <begin position="199"/>
        <end position="218"/>
    </location>
</feature>
<dbReference type="SUPFAM" id="SSF51556">
    <property type="entry name" value="Metallo-dependent hydrolases"/>
    <property type="match status" value="1"/>
</dbReference>
<dbReference type="SUPFAM" id="SSF51338">
    <property type="entry name" value="Composite domain of metallo-dependent hydrolases"/>
    <property type="match status" value="1"/>
</dbReference>